<keyword evidence="3" id="KW-1185">Reference proteome</keyword>
<feature type="transmembrane region" description="Helical" evidence="1">
    <location>
        <begin position="223"/>
        <end position="243"/>
    </location>
</feature>
<organism evidence="2 3">
    <name type="scientific">Protaetiibacter intestinalis</name>
    <dbReference type="NCBI Taxonomy" id="2419774"/>
    <lineage>
        <taxon>Bacteria</taxon>
        <taxon>Bacillati</taxon>
        <taxon>Actinomycetota</taxon>
        <taxon>Actinomycetes</taxon>
        <taxon>Micrococcales</taxon>
        <taxon>Microbacteriaceae</taxon>
        <taxon>Protaetiibacter</taxon>
    </lineage>
</organism>
<keyword evidence="1" id="KW-0812">Transmembrane</keyword>
<evidence type="ECO:0000313" key="2">
    <source>
        <dbReference type="EMBL" id="AYF98520.1"/>
    </source>
</evidence>
<sequence>MSIDDPIPDPLPGNVATIGIQARRLATTADALLDAITELRALASEHITISEAADEVREKASEARVDAEKVESRYRGAADAVSGYRTALVAAQQRADAARGRIEANNAQARYWRRRKEQLRETISNGAGDQETVEDYQQARDHVARYDAEYFAALKEYDAAVQDKDDAAIAAANALQAAADGSGLNDGFWDRAGAVLEFVYELAQQYLAPLIEKLRAILEILKSIVDILCLIVTILAIFLPFLAPLAAALTVISVALAAAIFLCSLALVILGRESLGRLLADAINVAVGIVTAKMGGVNVFKPGPAVSGAMQAFSKAAWVQGAAEVKLAFSFATAIEGGHTAEVLAGCALDVGGELFSKELGITLVSDFGRGVIDSALDVRFDAFPEPGESTWFSEGDQMWNWDVETWAVPLGQGIVSGMTGGVAGPVFDGIAGVQSLVGAA</sequence>
<dbReference type="RefSeq" id="WP_120762867.1">
    <property type="nucleotide sequence ID" value="NZ_CP032630.1"/>
</dbReference>
<dbReference type="OrthoDB" id="5044126at2"/>
<name>A0A387BJ14_9MICO</name>
<feature type="transmembrane region" description="Helical" evidence="1">
    <location>
        <begin position="249"/>
        <end position="270"/>
    </location>
</feature>
<accession>A0A387BJ14</accession>
<protein>
    <submittedName>
        <fullName evidence="2">Uncharacterized protein</fullName>
    </submittedName>
</protein>
<dbReference type="KEGG" id="lyd:D7I47_09780"/>
<dbReference type="AlphaFoldDB" id="A0A387BJ14"/>
<keyword evidence="1" id="KW-1133">Transmembrane helix</keyword>
<proteinExistence type="predicted"/>
<keyword evidence="1" id="KW-0472">Membrane</keyword>
<evidence type="ECO:0000313" key="3">
    <source>
        <dbReference type="Proteomes" id="UP000278886"/>
    </source>
</evidence>
<dbReference type="Proteomes" id="UP000278886">
    <property type="component" value="Chromosome"/>
</dbReference>
<dbReference type="EMBL" id="CP032630">
    <property type="protein sequence ID" value="AYF98520.1"/>
    <property type="molecule type" value="Genomic_DNA"/>
</dbReference>
<evidence type="ECO:0000256" key="1">
    <source>
        <dbReference type="SAM" id="Phobius"/>
    </source>
</evidence>
<gene>
    <name evidence="2" type="ORF">D7I47_09780</name>
</gene>
<reference evidence="3" key="1">
    <citation type="submission" date="2018-09" db="EMBL/GenBank/DDBJ databases">
        <title>Genome sequencing of strain 2DFWR-13.</title>
        <authorList>
            <person name="Heo J."/>
            <person name="Kim S.-J."/>
            <person name="Kwon S.-W."/>
        </authorList>
    </citation>
    <scope>NUCLEOTIDE SEQUENCE [LARGE SCALE GENOMIC DNA]</scope>
    <source>
        <strain evidence="3">2DFWR-13</strain>
    </source>
</reference>